<dbReference type="EMBL" id="KZ344995">
    <property type="protein sequence ID" value="PIO77505.1"/>
    <property type="molecule type" value="Genomic_DNA"/>
</dbReference>
<feature type="region of interest" description="Disordered" evidence="1">
    <location>
        <begin position="795"/>
        <end position="843"/>
    </location>
</feature>
<feature type="compositionally biased region" description="Low complexity" evidence="1">
    <location>
        <begin position="1063"/>
        <end position="1083"/>
    </location>
</feature>
<dbReference type="Proteomes" id="UP000230423">
    <property type="component" value="Unassembled WGS sequence"/>
</dbReference>
<keyword evidence="3" id="KW-1185">Reference proteome</keyword>
<feature type="region of interest" description="Disordered" evidence="1">
    <location>
        <begin position="170"/>
        <end position="280"/>
    </location>
</feature>
<feature type="compositionally biased region" description="Low complexity" evidence="1">
    <location>
        <begin position="326"/>
        <end position="335"/>
    </location>
</feature>
<feature type="region of interest" description="Disordered" evidence="1">
    <location>
        <begin position="44"/>
        <end position="71"/>
    </location>
</feature>
<feature type="compositionally biased region" description="Basic and acidic residues" evidence="1">
    <location>
        <begin position="749"/>
        <end position="764"/>
    </location>
</feature>
<feature type="compositionally biased region" description="Basic and acidic residues" evidence="1">
    <location>
        <begin position="952"/>
        <end position="970"/>
    </location>
</feature>
<feature type="region of interest" description="Disordered" evidence="1">
    <location>
        <begin position="935"/>
        <end position="1042"/>
    </location>
</feature>
<feature type="region of interest" description="Disordered" evidence="1">
    <location>
        <begin position="1055"/>
        <end position="1098"/>
    </location>
</feature>
<evidence type="ECO:0000313" key="3">
    <source>
        <dbReference type="Proteomes" id="UP000230423"/>
    </source>
</evidence>
<feature type="compositionally biased region" description="Basic and acidic residues" evidence="1">
    <location>
        <begin position="249"/>
        <end position="272"/>
    </location>
</feature>
<name>A0A2G9V4U1_TELCI</name>
<evidence type="ECO:0000256" key="1">
    <source>
        <dbReference type="SAM" id="MobiDB-lite"/>
    </source>
</evidence>
<feature type="region of interest" description="Disordered" evidence="1">
    <location>
        <begin position="413"/>
        <end position="432"/>
    </location>
</feature>
<feature type="region of interest" description="Disordered" evidence="1">
    <location>
        <begin position="325"/>
        <end position="352"/>
    </location>
</feature>
<feature type="region of interest" description="Disordered" evidence="1">
    <location>
        <begin position="87"/>
        <end position="137"/>
    </location>
</feature>
<organism evidence="2 3">
    <name type="scientific">Teladorsagia circumcincta</name>
    <name type="common">Brown stomach worm</name>
    <name type="synonym">Ostertagia circumcincta</name>
    <dbReference type="NCBI Taxonomy" id="45464"/>
    <lineage>
        <taxon>Eukaryota</taxon>
        <taxon>Metazoa</taxon>
        <taxon>Ecdysozoa</taxon>
        <taxon>Nematoda</taxon>
        <taxon>Chromadorea</taxon>
        <taxon>Rhabditida</taxon>
        <taxon>Rhabditina</taxon>
        <taxon>Rhabditomorpha</taxon>
        <taxon>Strongyloidea</taxon>
        <taxon>Trichostrongylidae</taxon>
        <taxon>Teladorsagia</taxon>
    </lineage>
</organism>
<feature type="compositionally biased region" description="Basic and acidic residues" evidence="1">
    <location>
        <begin position="795"/>
        <end position="806"/>
    </location>
</feature>
<feature type="region of interest" description="Disordered" evidence="1">
    <location>
        <begin position="1"/>
        <end position="32"/>
    </location>
</feature>
<dbReference type="OrthoDB" id="1026733at2759"/>
<feature type="compositionally biased region" description="Polar residues" evidence="1">
    <location>
        <begin position="17"/>
        <end position="32"/>
    </location>
</feature>
<feature type="compositionally biased region" description="Basic and acidic residues" evidence="1">
    <location>
        <begin position="88"/>
        <end position="107"/>
    </location>
</feature>
<accession>A0A2G9V4U1</accession>
<protein>
    <submittedName>
        <fullName evidence="2">Uncharacterized protein</fullName>
    </submittedName>
</protein>
<sequence length="1131" mass="124340">MSLYNIGAAEEGLTGKSLDTTQKETLTSKTSGQLEQDVLTAILATSEKETRRSRPKTPCPVSSARHPSRAASLLGEGALKGAFLKTYGKKDRLDESTRKKEQMDTPDTKIVSPIDSPKSRRGIVITPQRSGVESGEKSSVYTAVSLAGQSSGSSKSDQKERLMPEIHLVYGEQQGQPTKDVVGTPPDTDSTEMRSEVMTATGRRERVCEEITSSPVTVKREKPESEILSGSNHWEEVELSTAVAPPSTKQDELKVDHEDETRVELPVEKEPQTKVAAPQETDKVALELDQLIQKSLLIPEKVKQKRQSQIAVMVGKIRERRVQVLTSSSHSSTDSSTEEEVLGVSHEPEHSEKLLTARPLLKAKKSKASEDVRIVPILPQVKKELDLRVQKSALIPGRIKDQRRDRHAVMIDKERERSSKAMPSSSHSTIDSRTEQALCAGSGKELEQLVTLPKTSESEESQIALKSAIRPEKVQEKRQDLKAILIRKGSERSVKELVSTSHSSIEKEPEQLVTLPKTSESEKSQIAQIVPKTPKGKEGCGSIEQLALKPAICIEKVQEKRQDQQAVLVGKEREQSVKELLSTSHSTIENRSELEFYKGSLDKKAKQVVTTKPKADQAAQIVPEKKELYLNQQEQAQNSVLIPGKIEESRQDQHAVVFNEERAPTVGEILSSLQGESRREHEVLGASCAQESEHLVTARPLFKKKASKAGLMAQTVPTAPQVRVNSSANPEQPVQISALVVGKVNEKRQDHRAVVVSKEREQSVKELSSCSRTTTDSSLEREIFGFSRKHERLEEAAKLSKAKESKPGQVSGSVPKTPQEVKKAPCLPEDSAVTTARSAEKENLGEEAVPMAITPRTPLQGIVVTPPRDEEIQVGEEVVPVATTPRTPLQHVVITPTLGEEIREQGQLGVISQNGSSAVSVKGTPQRFIGESPAVTDRRTQSARGAVGTPEAEGHKTFLISDRSERHEESDLVAVNSHREKWYRNTKGTPRTGMEQDISTAKGQRAEDSQKAARAKSPYPKSSDRSEGVATAVEKSSSPKPAEFSLARIFPSLFGQSSSTNNDSSAPDDAASRPRPAARRPSPFTYPEQPARPKDARRDVVQFRSEYANKFTLGSRHTVDFFRGSYDDVSF</sequence>
<feature type="region of interest" description="Disordered" evidence="1">
    <location>
        <begin position="749"/>
        <end position="772"/>
    </location>
</feature>
<dbReference type="AlphaFoldDB" id="A0A2G9V4U1"/>
<feature type="compositionally biased region" description="Polar residues" evidence="1">
    <location>
        <begin position="421"/>
        <end position="431"/>
    </location>
</feature>
<gene>
    <name evidence="2" type="ORF">TELCIR_00387</name>
</gene>
<evidence type="ECO:0000313" key="2">
    <source>
        <dbReference type="EMBL" id="PIO77505.1"/>
    </source>
</evidence>
<proteinExistence type="predicted"/>
<reference evidence="2 3" key="1">
    <citation type="submission" date="2015-09" db="EMBL/GenBank/DDBJ databases">
        <title>Draft genome of the parasitic nematode Teladorsagia circumcincta isolate WARC Sus (inbred).</title>
        <authorList>
            <person name="Mitreva M."/>
        </authorList>
    </citation>
    <scope>NUCLEOTIDE SEQUENCE [LARGE SCALE GENOMIC DNA]</scope>
    <source>
        <strain evidence="2 3">S</strain>
    </source>
</reference>
<feature type="compositionally biased region" description="Polar residues" evidence="1">
    <location>
        <begin position="127"/>
        <end position="137"/>
    </location>
</feature>
<feature type="region of interest" description="Disordered" evidence="1">
    <location>
        <begin position="499"/>
        <end position="526"/>
    </location>
</feature>